<dbReference type="PaxDb" id="2903-EOD04397"/>
<dbReference type="InterPro" id="IPR015943">
    <property type="entry name" value="WD40/YVTN_repeat-like_dom_sf"/>
</dbReference>
<dbReference type="SUPFAM" id="SSF46565">
    <property type="entry name" value="Chaperone J-domain"/>
    <property type="match status" value="1"/>
</dbReference>
<keyword evidence="4" id="KW-1185">Reference proteome</keyword>
<dbReference type="PRINTS" id="PR00625">
    <property type="entry name" value="JDOMAIN"/>
</dbReference>
<evidence type="ECO:0000256" key="1">
    <source>
        <dbReference type="SAM" id="MobiDB-lite"/>
    </source>
</evidence>
<reference evidence="4" key="1">
    <citation type="journal article" date="2013" name="Nature">
        <title>Pan genome of the phytoplankton Emiliania underpins its global distribution.</title>
        <authorList>
            <person name="Read B.A."/>
            <person name="Kegel J."/>
            <person name="Klute M.J."/>
            <person name="Kuo A."/>
            <person name="Lefebvre S.C."/>
            <person name="Maumus F."/>
            <person name="Mayer C."/>
            <person name="Miller J."/>
            <person name="Monier A."/>
            <person name="Salamov A."/>
            <person name="Young J."/>
            <person name="Aguilar M."/>
            <person name="Claverie J.M."/>
            <person name="Frickenhaus S."/>
            <person name="Gonzalez K."/>
            <person name="Herman E.K."/>
            <person name="Lin Y.C."/>
            <person name="Napier J."/>
            <person name="Ogata H."/>
            <person name="Sarno A.F."/>
            <person name="Shmutz J."/>
            <person name="Schroeder D."/>
            <person name="de Vargas C."/>
            <person name="Verret F."/>
            <person name="von Dassow P."/>
            <person name="Valentin K."/>
            <person name="Van de Peer Y."/>
            <person name="Wheeler G."/>
            <person name="Dacks J.B."/>
            <person name="Delwiche C.F."/>
            <person name="Dyhrman S.T."/>
            <person name="Glockner G."/>
            <person name="John U."/>
            <person name="Richards T."/>
            <person name="Worden A.Z."/>
            <person name="Zhang X."/>
            <person name="Grigoriev I.V."/>
            <person name="Allen A.E."/>
            <person name="Bidle K."/>
            <person name="Borodovsky M."/>
            <person name="Bowler C."/>
            <person name="Brownlee C."/>
            <person name="Cock J.M."/>
            <person name="Elias M."/>
            <person name="Gladyshev V.N."/>
            <person name="Groth M."/>
            <person name="Guda C."/>
            <person name="Hadaegh A."/>
            <person name="Iglesias-Rodriguez M.D."/>
            <person name="Jenkins J."/>
            <person name="Jones B.M."/>
            <person name="Lawson T."/>
            <person name="Leese F."/>
            <person name="Lindquist E."/>
            <person name="Lobanov A."/>
            <person name="Lomsadze A."/>
            <person name="Malik S.B."/>
            <person name="Marsh M.E."/>
            <person name="Mackinder L."/>
            <person name="Mock T."/>
            <person name="Mueller-Roeber B."/>
            <person name="Pagarete A."/>
            <person name="Parker M."/>
            <person name="Probert I."/>
            <person name="Quesneville H."/>
            <person name="Raines C."/>
            <person name="Rensing S.A."/>
            <person name="Riano-Pachon D.M."/>
            <person name="Richier S."/>
            <person name="Rokitta S."/>
            <person name="Shiraiwa Y."/>
            <person name="Soanes D.M."/>
            <person name="van der Giezen M."/>
            <person name="Wahlund T.M."/>
            <person name="Williams B."/>
            <person name="Wilson W."/>
            <person name="Wolfe G."/>
            <person name="Wurch L.L."/>
        </authorList>
    </citation>
    <scope>NUCLEOTIDE SEQUENCE</scope>
</reference>
<evidence type="ECO:0000313" key="3">
    <source>
        <dbReference type="EnsemblProtists" id="EOD04397"/>
    </source>
</evidence>
<name>A0A0D3HZG2_EMIH1</name>
<dbReference type="Gene3D" id="1.10.287.110">
    <property type="entry name" value="DnaJ domain"/>
    <property type="match status" value="1"/>
</dbReference>
<sequence length="362" mass="37035">MDAFDILGLSPAATQQEVRAAYRRASLKTHPDRGGDAAAFRSIADAADAILNGTVSDPQLTAPEAEKRLDVIRALLRREQSTVTVCERRASCGAGDSPILQPEDGESLLCCCLLGEALAAGTSKGRLLVETLNHGQAGAEWLAVALGRPIFAVSAPPPEAGIPPMLVASVAGEATVVDVCSGSHRSLSPDIFGTLHAESISLEMSLSDADSRDGAAGGWRCLALWDVEVEAPVFAVASTVGGGGGGVVAAACADGVLHLLCAGSGALLGRLRVGGGEPLYAESLFSGGYDAAVTVWRLPPPPRPREIRDATAECLTCPAAASCSRARLKSAVVGNSDRGGGQCRSAPPRQAQEQHRGIGAAC</sequence>
<accession>A0A0D3HZG2</accession>
<organism evidence="3 4">
    <name type="scientific">Emiliania huxleyi (strain CCMP1516)</name>
    <dbReference type="NCBI Taxonomy" id="280463"/>
    <lineage>
        <taxon>Eukaryota</taxon>
        <taxon>Haptista</taxon>
        <taxon>Haptophyta</taxon>
        <taxon>Prymnesiophyceae</taxon>
        <taxon>Isochrysidales</taxon>
        <taxon>Noelaerhabdaceae</taxon>
        <taxon>Emiliania</taxon>
    </lineage>
</organism>
<proteinExistence type="predicted"/>
<evidence type="ECO:0000313" key="4">
    <source>
        <dbReference type="Proteomes" id="UP000013827"/>
    </source>
</evidence>
<dbReference type="STRING" id="2903.R1B5N6"/>
<dbReference type="InterPro" id="IPR001623">
    <property type="entry name" value="DnaJ_domain"/>
</dbReference>
<dbReference type="SMART" id="SM00271">
    <property type="entry name" value="DnaJ"/>
    <property type="match status" value="1"/>
</dbReference>
<evidence type="ECO:0000259" key="2">
    <source>
        <dbReference type="PROSITE" id="PS50076"/>
    </source>
</evidence>
<reference evidence="3" key="2">
    <citation type="submission" date="2024-10" db="UniProtKB">
        <authorList>
            <consortium name="EnsemblProtists"/>
        </authorList>
    </citation>
    <scope>IDENTIFICATION</scope>
</reference>
<dbReference type="Proteomes" id="UP000013827">
    <property type="component" value="Unassembled WGS sequence"/>
</dbReference>
<dbReference type="PROSITE" id="PS50076">
    <property type="entry name" value="DNAJ_2"/>
    <property type="match status" value="1"/>
</dbReference>
<dbReference type="GeneID" id="17250537"/>
<dbReference type="InterPro" id="IPR036869">
    <property type="entry name" value="J_dom_sf"/>
</dbReference>
<feature type="region of interest" description="Disordered" evidence="1">
    <location>
        <begin position="333"/>
        <end position="362"/>
    </location>
</feature>
<dbReference type="AlphaFoldDB" id="A0A0D3HZG2"/>
<dbReference type="CDD" id="cd06257">
    <property type="entry name" value="DnaJ"/>
    <property type="match status" value="1"/>
</dbReference>
<protein>
    <recommendedName>
        <fullName evidence="2">J domain-containing protein</fullName>
    </recommendedName>
</protein>
<dbReference type="KEGG" id="ehx:EMIHUDRAFT_221208"/>
<feature type="domain" description="J" evidence="2">
    <location>
        <begin position="2"/>
        <end position="73"/>
    </location>
</feature>
<dbReference type="Gene3D" id="2.130.10.10">
    <property type="entry name" value="YVTN repeat-like/Quinoprotein amine dehydrogenase"/>
    <property type="match status" value="1"/>
</dbReference>
<dbReference type="RefSeq" id="XP_005756826.1">
    <property type="nucleotide sequence ID" value="XM_005756769.1"/>
</dbReference>
<dbReference type="Pfam" id="PF00226">
    <property type="entry name" value="DnaJ"/>
    <property type="match status" value="1"/>
</dbReference>
<dbReference type="HOGENOM" id="CLU_766016_0_0_1"/>
<dbReference type="EnsemblProtists" id="EOD04397">
    <property type="protein sequence ID" value="EOD04397"/>
    <property type="gene ID" value="EMIHUDRAFT_221208"/>
</dbReference>